<feature type="transmembrane region" description="Helical" evidence="7">
    <location>
        <begin position="332"/>
        <end position="357"/>
    </location>
</feature>
<comment type="similarity">
    <text evidence="2">Belongs to the major facilitator superfamily. Nitrate/nitrite porter (TC 2.A.1.8) family.</text>
</comment>
<dbReference type="Proteomes" id="UP001589613">
    <property type="component" value="Unassembled WGS sequence"/>
</dbReference>
<evidence type="ECO:0000256" key="1">
    <source>
        <dbReference type="ARBA" id="ARBA00004651"/>
    </source>
</evidence>
<feature type="transmembrane region" description="Helical" evidence="7">
    <location>
        <begin position="369"/>
        <end position="391"/>
    </location>
</feature>
<keyword evidence="6 7" id="KW-0472">Membrane</keyword>
<comment type="subcellular location">
    <subcellularLocation>
        <location evidence="1">Cell membrane</location>
        <topology evidence="1">Multi-pass membrane protein</topology>
    </subcellularLocation>
</comment>
<feature type="transmembrane region" description="Helical" evidence="7">
    <location>
        <begin position="182"/>
        <end position="203"/>
    </location>
</feature>
<keyword evidence="5" id="KW-0534">Nitrate assimilation</keyword>
<feature type="transmembrane region" description="Helical" evidence="7">
    <location>
        <begin position="295"/>
        <end position="312"/>
    </location>
</feature>
<evidence type="ECO:0000256" key="5">
    <source>
        <dbReference type="ARBA" id="ARBA00023063"/>
    </source>
</evidence>
<dbReference type="SUPFAM" id="SSF103473">
    <property type="entry name" value="MFS general substrate transporter"/>
    <property type="match status" value="1"/>
</dbReference>
<gene>
    <name evidence="9" type="ORF">ACFFN0_13595</name>
</gene>
<organism evidence="9 10">
    <name type="scientific">Ornithinimicrobium kibberense</name>
    <dbReference type="NCBI Taxonomy" id="282060"/>
    <lineage>
        <taxon>Bacteria</taxon>
        <taxon>Bacillati</taxon>
        <taxon>Actinomycetota</taxon>
        <taxon>Actinomycetes</taxon>
        <taxon>Micrococcales</taxon>
        <taxon>Ornithinimicrobiaceae</taxon>
        <taxon>Ornithinimicrobium</taxon>
    </lineage>
</organism>
<evidence type="ECO:0000313" key="9">
    <source>
        <dbReference type="EMBL" id="MFB9733078.1"/>
    </source>
</evidence>
<evidence type="ECO:0000256" key="4">
    <source>
        <dbReference type="ARBA" id="ARBA00022989"/>
    </source>
</evidence>
<feature type="transmembrane region" description="Helical" evidence="7">
    <location>
        <begin position="143"/>
        <end position="162"/>
    </location>
</feature>
<proteinExistence type="inferred from homology"/>
<dbReference type="InterPro" id="IPR020846">
    <property type="entry name" value="MFS_dom"/>
</dbReference>
<dbReference type="Pfam" id="PF07690">
    <property type="entry name" value="MFS_1"/>
    <property type="match status" value="1"/>
</dbReference>
<keyword evidence="10" id="KW-1185">Reference proteome</keyword>
<feature type="transmembrane region" description="Helical" evidence="7">
    <location>
        <begin position="234"/>
        <end position="254"/>
    </location>
</feature>
<comment type="caution">
    <text evidence="9">The sequence shown here is derived from an EMBL/GenBank/DDBJ whole genome shotgun (WGS) entry which is preliminary data.</text>
</comment>
<feature type="transmembrane region" description="Helical" evidence="7">
    <location>
        <begin position="111"/>
        <end position="131"/>
    </location>
</feature>
<feature type="transmembrane region" description="Helical" evidence="7">
    <location>
        <begin position="403"/>
        <end position="421"/>
    </location>
</feature>
<evidence type="ECO:0000256" key="3">
    <source>
        <dbReference type="ARBA" id="ARBA00022692"/>
    </source>
</evidence>
<dbReference type="InterPro" id="IPR044772">
    <property type="entry name" value="NO3_transporter"/>
</dbReference>
<dbReference type="CDD" id="cd17341">
    <property type="entry name" value="MFS_NRT2_like"/>
    <property type="match status" value="1"/>
</dbReference>
<protein>
    <submittedName>
        <fullName evidence="9">Nitrate/nitrite transporter</fullName>
    </submittedName>
</protein>
<evidence type="ECO:0000259" key="8">
    <source>
        <dbReference type="PROSITE" id="PS50850"/>
    </source>
</evidence>
<accession>A0ABV5V5W0</accession>
<sequence>MTTVASPAGTDPAQRSGANRVMWTSTVAFTLMFAVWLMFGILGKPIKDEFGLTDTQLSWVSAVAVLNGSMWRLPAGMLADRIGGRKVFTAMLALTAIPAFLVSRADSYGMLLALAFLVGFAGNSFSVGIAWNAAWAPRERQGFALGLFGAGNVGASVTKFIGPPIILATAGTTYALGVQGGWRLIPVVYGVLLLLMAVAVWFLTPSVDRMPGASKSLAEMLTPLRQLRVWRFSLYYVAVFGAYVALSAWLPLYYMDNFDVSLTTAGLLTALFIFPASLLRPVGGWFSDRWGARKAMYGTFFVMLLATGILMMPNGHIVINHADGTSTEHLAYAMHIVPFTALLFLLGCAMGVGKAAVYKHIPEYFPGNVGPVGGLVGMLGGLGGFFLPPLFAYTKVWTGFPTSTFFVLFLLVAVCLLWMHLTVVRMLHERSPEVADKLDEPAPHPAPSVQEARA</sequence>
<dbReference type="PANTHER" id="PTHR23515">
    <property type="entry name" value="HIGH-AFFINITY NITRATE TRANSPORTER 2.3"/>
    <property type="match status" value="1"/>
</dbReference>
<evidence type="ECO:0000256" key="7">
    <source>
        <dbReference type="SAM" id="Phobius"/>
    </source>
</evidence>
<evidence type="ECO:0000313" key="10">
    <source>
        <dbReference type="Proteomes" id="UP001589613"/>
    </source>
</evidence>
<keyword evidence="3 7" id="KW-0812">Transmembrane</keyword>
<name>A0ABV5V5W0_9MICO</name>
<dbReference type="Gene3D" id="1.20.1250.20">
    <property type="entry name" value="MFS general substrate transporter like domains"/>
    <property type="match status" value="2"/>
</dbReference>
<evidence type="ECO:0000256" key="6">
    <source>
        <dbReference type="ARBA" id="ARBA00023136"/>
    </source>
</evidence>
<reference evidence="9 10" key="1">
    <citation type="submission" date="2024-09" db="EMBL/GenBank/DDBJ databases">
        <authorList>
            <person name="Sun Q."/>
            <person name="Mori K."/>
        </authorList>
    </citation>
    <scope>NUCLEOTIDE SEQUENCE [LARGE SCALE GENOMIC DNA]</scope>
    <source>
        <strain evidence="9 10">JCM 12763</strain>
    </source>
</reference>
<feature type="transmembrane region" description="Helical" evidence="7">
    <location>
        <begin position="260"/>
        <end position="283"/>
    </location>
</feature>
<dbReference type="EMBL" id="JBHMAX010000024">
    <property type="protein sequence ID" value="MFB9733078.1"/>
    <property type="molecule type" value="Genomic_DNA"/>
</dbReference>
<keyword evidence="4 7" id="KW-1133">Transmembrane helix</keyword>
<feature type="transmembrane region" description="Helical" evidence="7">
    <location>
        <begin position="87"/>
        <end position="105"/>
    </location>
</feature>
<evidence type="ECO:0000256" key="2">
    <source>
        <dbReference type="ARBA" id="ARBA00008432"/>
    </source>
</evidence>
<feature type="domain" description="Major facilitator superfamily (MFS) profile" evidence="8">
    <location>
        <begin position="20"/>
        <end position="431"/>
    </location>
</feature>
<dbReference type="RefSeq" id="WP_141337998.1">
    <property type="nucleotide sequence ID" value="NZ_JBHMAX010000024.1"/>
</dbReference>
<dbReference type="PROSITE" id="PS50850">
    <property type="entry name" value="MFS"/>
    <property type="match status" value="1"/>
</dbReference>
<feature type="transmembrane region" description="Helical" evidence="7">
    <location>
        <begin position="21"/>
        <end position="42"/>
    </location>
</feature>
<dbReference type="InterPro" id="IPR036259">
    <property type="entry name" value="MFS_trans_sf"/>
</dbReference>
<dbReference type="InterPro" id="IPR011701">
    <property type="entry name" value="MFS"/>
</dbReference>
<feature type="transmembrane region" description="Helical" evidence="7">
    <location>
        <begin position="57"/>
        <end position="75"/>
    </location>
</feature>